<organism evidence="2 3">
    <name type="scientific">Hypocrea atroviridis (strain ATCC 20476 / IMI 206040)</name>
    <name type="common">Trichoderma atroviride</name>
    <dbReference type="NCBI Taxonomy" id="452589"/>
    <lineage>
        <taxon>Eukaryota</taxon>
        <taxon>Fungi</taxon>
        <taxon>Dikarya</taxon>
        <taxon>Ascomycota</taxon>
        <taxon>Pezizomycotina</taxon>
        <taxon>Sordariomycetes</taxon>
        <taxon>Hypocreomycetidae</taxon>
        <taxon>Hypocreales</taxon>
        <taxon>Hypocreaceae</taxon>
        <taxon>Trichoderma</taxon>
    </lineage>
</organism>
<protein>
    <submittedName>
        <fullName evidence="2">Uncharacterized protein</fullName>
    </submittedName>
</protein>
<evidence type="ECO:0000313" key="3">
    <source>
        <dbReference type="Proteomes" id="UP000005426"/>
    </source>
</evidence>
<gene>
    <name evidence="2" type="ORF">TRIATDRAFT_305270</name>
</gene>
<sequence length="196" mass="22078">MAPTSIYQSFSEPVYRPNSPDTHHIAHTSGETTRNSEPPLFLLEVNASAWAQLANPILRQHEQDLQTIFFPTRETSAIYDTEGDVVAGATLELTHPVNVVLSAHMPSLLYGSEASKATARADRVYFKQNPGQEKRFYAVLDYKRVSVIIEEEFRAKIASSHTTFKRYMERGRDNSESQEEDGHVTNAETLLKQGVH</sequence>
<feature type="compositionally biased region" description="Basic and acidic residues" evidence="1">
    <location>
        <begin position="170"/>
        <end position="183"/>
    </location>
</feature>
<dbReference type="Proteomes" id="UP000005426">
    <property type="component" value="Unassembled WGS sequence"/>
</dbReference>
<dbReference type="GeneID" id="25782603"/>
<keyword evidence="3" id="KW-1185">Reference proteome</keyword>
<dbReference type="KEGG" id="tatv:25782603"/>
<reference evidence="2 3" key="1">
    <citation type="journal article" date="2011" name="Genome Biol.">
        <title>Comparative genome sequence analysis underscores mycoparasitism as the ancestral life style of Trichoderma.</title>
        <authorList>
            <person name="Kubicek C.P."/>
            <person name="Herrera-Estrella A."/>
            <person name="Seidl-Seiboth V."/>
            <person name="Martinez D.A."/>
            <person name="Druzhinina I.S."/>
            <person name="Thon M."/>
            <person name="Zeilinger S."/>
            <person name="Casas-Flores S."/>
            <person name="Horwitz B.A."/>
            <person name="Mukherjee P.K."/>
            <person name="Mukherjee M."/>
            <person name="Kredics L."/>
            <person name="Alcaraz L.D."/>
            <person name="Aerts A."/>
            <person name="Antal Z."/>
            <person name="Atanasova L."/>
            <person name="Cervantes-Badillo M.G."/>
            <person name="Challacombe J."/>
            <person name="Chertkov O."/>
            <person name="McCluskey K."/>
            <person name="Coulpier F."/>
            <person name="Deshpande N."/>
            <person name="von Doehren H."/>
            <person name="Ebbole D.J."/>
            <person name="Esquivel-Naranjo E.U."/>
            <person name="Fekete E."/>
            <person name="Flipphi M."/>
            <person name="Glaser F."/>
            <person name="Gomez-Rodriguez E.Y."/>
            <person name="Gruber S."/>
            <person name="Han C."/>
            <person name="Henrissat B."/>
            <person name="Hermosa R."/>
            <person name="Hernandez-Onate M."/>
            <person name="Karaffa L."/>
            <person name="Kosti I."/>
            <person name="Le Crom S."/>
            <person name="Lindquist E."/>
            <person name="Lucas S."/>
            <person name="Luebeck M."/>
            <person name="Luebeck P.S."/>
            <person name="Margeot A."/>
            <person name="Metz B."/>
            <person name="Misra M."/>
            <person name="Nevalainen H."/>
            <person name="Omann M."/>
            <person name="Packer N."/>
            <person name="Perrone G."/>
            <person name="Uresti-Rivera E.E."/>
            <person name="Salamov A."/>
            <person name="Schmoll M."/>
            <person name="Seiboth B."/>
            <person name="Shapiro H."/>
            <person name="Sukno S."/>
            <person name="Tamayo-Ramos J.A."/>
            <person name="Tisch D."/>
            <person name="Wiest A."/>
            <person name="Wilkinson H.H."/>
            <person name="Zhang M."/>
            <person name="Coutinho P.M."/>
            <person name="Kenerley C.M."/>
            <person name="Monte E."/>
            <person name="Baker S.E."/>
            <person name="Grigoriev I.V."/>
        </authorList>
    </citation>
    <scope>NUCLEOTIDE SEQUENCE [LARGE SCALE GENOMIC DNA]</scope>
    <source>
        <strain evidence="3">ATCC 20476 / IMI 206040</strain>
    </source>
</reference>
<feature type="region of interest" description="Disordered" evidence="1">
    <location>
        <begin position="170"/>
        <end position="196"/>
    </location>
</feature>
<dbReference type="RefSeq" id="XP_013946618.1">
    <property type="nucleotide sequence ID" value="XM_014091143.1"/>
</dbReference>
<dbReference type="EMBL" id="ABDG02000018">
    <property type="protein sequence ID" value="EHK48449.1"/>
    <property type="molecule type" value="Genomic_DNA"/>
</dbReference>
<comment type="caution">
    <text evidence="2">The sequence shown here is derived from an EMBL/GenBank/DDBJ whole genome shotgun (WGS) entry which is preliminary data.</text>
</comment>
<accession>G9NKM6</accession>
<name>G9NKM6_HYPAI</name>
<feature type="region of interest" description="Disordered" evidence="1">
    <location>
        <begin position="1"/>
        <end position="36"/>
    </location>
</feature>
<feature type="compositionally biased region" description="Polar residues" evidence="1">
    <location>
        <begin position="1"/>
        <end position="11"/>
    </location>
</feature>
<evidence type="ECO:0000313" key="2">
    <source>
        <dbReference type="EMBL" id="EHK48449.1"/>
    </source>
</evidence>
<dbReference type="STRING" id="452589.G9NKM6"/>
<dbReference type="HOGENOM" id="CLU_1390413_0_0_1"/>
<dbReference type="AlphaFoldDB" id="G9NKM6"/>
<dbReference type="OrthoDB" id="5153746at2759"/>
<proteinExistence type="predicted"/>
<dbReference type="eggNOG" id="ENOG502RM7P">
    <property type="taxonomic scope" value="Eukaryota"/>
</dbReference>
<evidence type="ECO:0000256" key="1">
    <source>
        <dbReference type="SAM" id="MobiDB-lite"/>
    </source>
</evidence>